<name>A0A449BI32_9MOLU</name>
<evidence type="ECO:0000313" key="1">
    <source>
        <dbReference type="EMBL" id="VEU82121.1"/>
    </source>
</evidence>
<dbReference type="Proteomes" id="UP000290909">
    <property type="component" value="Chromosome"/>
</dbReference>
<dbReference type="STRING" id="1408416.GCA_000702765_00682"/>
<dbReference type="EMBL" id="LR215050">
    <property type="protein sequence ID" value="VEU82121.1"/>
    <property type="molecule type" value="Genomic_DNA"/>
</dbReference>
<protein>
    <submittedName>
        <fullName evidence="1">Uncharacterized protein</fullName>
    </submittedName>
</protein>
<keyword evidence="2" id="KW-1185">Reference proteome</keyword>
<dbReference type="KEGG" id="ahk:NCTC10172_00127"/>
<dbReference type="Pfam" id="PF18982">
    <property type="entry name" value="JetA"/>
    <property type="match status" value="1"/>
</dbReference>
<evidence type="ECO:0000313" key="2">
    <source>
        <dbReference type="Proteomes" id="UP000290909"/>
    </source>
</evidence>
<proteinExistence type="predicted"/>
<dbReference type="InterPro" id="IPR043773">
    <property type="entry name" value="JetA"/>
</dbReference>
<accession>A0A449BI32</accession>
<reference evidence="1 2" key="1">
    <citation type="submission" date="2019-01" db="EMBL/GenBank/DDBJ databases">
        <authorList>
            <consortium name="Pathogen Informatics"/>
        </authorList>
    </citation>
    <scope>NUCLEOTIDE SEQUENCE [LARGE SCALE GENOMIC DNA]</scope>
    <source>
        <strain evidence="1 2">NCTC10172</strain>
    </source>
</reference>
<dbReference type="AlphaFoldDB" id="A0A449BI32"/>
<organism evidence="1 2">
    <name type="scientific">Acholeplasma hippikon</name>
    <dbReference type="NCBI Taxonomy" id="264636"/>
    <lineage>
        <taxon>Bacteria</taxon>
        <taxon>Bacillati</taxon>
        <taxon>Mycoplasmatota</taxon>
        <taxon>Mollicutes</taxon>
        <taxon>Acholeplasmatales</taxon>
        <taxon>Acholeplasmataceae</taxon>
        <taxon>Acholeplasma</taxon>
    </lineage>
</organism>
<sequence length="465" mass="54871">MANLFDHIPDTLFNVLSSPNKKIYVDCLFIIYDATNSIEDAFQGERNFVIGKLVDYFDEVKESFEVENEEASTSRQKSVAVINTLKANGWLGEEELGDYKTSLNLFDYSIKILDLLKKILEQENMEYTGEIYTVYSLLSSFDIDEGLTIIEQSYKKIDDVLRKLKTLKANIYRYYYDLVQSHKNDDLHEVLERLLVDYKTNFFDSAYYQLKTTDSLPRYKRSIMENINKIYQNDSYLELMANQVLKQRKKTEYNDAFDYVESKIRYIKDSIDAIEYLVSAIDEKNELYINAAASKIMFLTNTSEDLEGLLNRLFKIILKEKEFDYSKIFNLVRARNLDDNSLQTVRRPRVDAIAEEVNYQQEISEEVKEQKLAAMMKANRFNKSEINKFVDLLLDGRDYIKASEINVEDNEDFVKLILIFLFSKSVGMKYDVRLLNYDVRIGQIKFQEFEIYKKGLRRWLRKVLH</sequence>
<gene>
    <name evidence="1" type="ORF">NCTC10172_00127</name>
</gene>